<dbReference type="KEGG" id="aco:Amico_1877"/>
<dbReference type="GO" id="GO:0030288">
    <property type="term" value="C:outer membrane-bounded periplasmic space"/>
    <property type="evidence" value="ECO:0007669"/>
    <property type="project" value="InterPro"/>
</dbReference>
<protein>
    <submittedName>
        <fullName evidence="5">TRAP dicarboxylate transporter, DctP subunit</fullName>
    </submittedName>
</protein>
<dbReference type="EMBL" id="CP001997">
    <property type="protein sequence ID" value="ADE57990.1"/>
    <property type="molecule type" value="Genomic_DNA"/>
</dbReference>
<dbReference type="AlphaFoldDB" id="D5EHF8"/>
<gene>
    <name evidence="5" type="ordered locus">Amico_1877</name>
</gene>
<feature type="chain" id="PRO_5003071494" evidence="4">
    <location>
        <begin position="25"/>
        <end position="330"/>
    </location>
</feature>
<keyword evidence="3 4" id="KW-0732">Signal</keyword>
<keyword evidence="6" id="KW-1185">Reference proteome</keyword>
<dbReference type="Pfam" id="PF03480">
    <property type="entry name" value="DctP"/>
    <property type="match status" value="1"/>
</dbReference>
<evidence type="ECO:0000256" key="1">
    <source>
        <dbReference type="ARBA" id="ARBA00009023"/>
    </source>
</evidence>
<dbReference type="NCBIfam" id="NF037995">
    <property type="entry name" value="TRAP_S1"/>
    <property type="match status" value="1"/>
</dbReference>
<comment type="similarity">
    <text evidence="1">Belongs to the bacterial solute-binding protein 7 family.</text>
</comment>
<dbReference type="RefSeq" id="WP_013049252.1">
    <property type="nucleotide sequence ID" value="NC_014011.1"/>
</dbReference>
<dbReference type="CDD" id="cd13676">
    <property type="entry name" value="PBP2_TRAP_DctP2_like"/>
    <property type="match status" value="1"/>
</dbReference>
<evidence type="ECO:0000256" key="3">
    <source>
        <dbReference type="ARBA" id="ARBA00022729"/>
    </source>
</evidence>
<dbReference type="PANTHER" id="PTHR33376">
    <property type="match status" value="1"/>
</dbReference>
<dbReference type="NCBIfam" id="TIGR00787">
    <property type="entry name" value="dctP"/>
    <property type="match status" value="1"/>
</dbReference>
<sequence length="330" mass="36717">MKRRGFFLALVVMAAILWSGAVFANTVEFKFAHSGSLEHQYQIGAEHFKKVVEEKSGGELKVNIFPQAQLGGERDLAEGVRMGTIEMSSVAASNLAGFVPELQVFGVPFLFQTREQVYSVLDGTVGKDLADIMLAKGFKNLSIWEVGFRNITNNVRPVKTPEDMKGLKIRVQESKIWIEFMKRLGAIATPIPFGELYTALQQKVVDGQENPVATIYSMKFYEVQKYLSLTGHTYEPAIVIANPKWFNGLDPKHQAILVEAAAEAAAYQRATLAEMDKERFEIIKKAGVQVEENPDKEAFAKATEDLYKVLADVVPEALVQKIKDEAAKVK</sequence>
<evidence type="ECO:0000313" key="6">
    <source>
        <dbReference type="Proteomes" id="UP000002366"/>
    </source>
</evidence>
<accession>D5EHF8</accession>
<evidence type="ECO:0000256" key="2">
    <source>
        <dbReference type="ARBA" id="ARBA00022448"/>
    </source>
</evidence>
<name>D5EHF8_AMICL</name>
<dbReference type="Gene3D" id="3.40.190.170">
    <property type="entry name" value="Bacterial extracellular solute-binding protein, family 7"/>
    <property type="match status" value="1"/>
</dbReference>
<organism evidence="5 6">
    <name type="scientific">Aminobacterium colombiense (strain DSM 12261 / ALA-1)</name>
    <dbReference type="NCBI Taxonomy" id="572547"/>
    <lineage>
        <taxon>Bacteria</taxon>
        <taxon>Thermotogati</taxon>
        <taxon>Synergistota</taxon>
        <taxon>Synergistia</taxon>
        <taxon>Synergistales</taxon>
        <taxon>Aminobacteriaceae</taxon>
        <taxon>Aminobacterium</taxon>
    </lineage>
</organism>
<dbReference type="InterPro" id="IPR038404">
    <property type="entry name" value="TRAP_DctP_sf"/>
</dbReference>
<evidence type="ECO:0000313" key="5">
    <source>
        <dbReference type="EMBL" id="ADE57990.1"/>
    </source>
</evidence>
<dbReference type="STRING" id="572547.Amico_1877"/>
<dbReference type="PIRSF" id="PIRSF006470">
    <property type="entry name" value="DctB"/>
    <property type="match status" value="1"/>
</dbReference>
<dbReference type="PANTHER" id="PTHR33376:SF7">
    <property type="entry name" value="C4-DICARBOXYLATE-BINDING PROTEIN DCTB"/>
    <property type="match status" value="1"/>
</dbReference>
<dbReference type="GO" id="GO:0055085">
    <property type="term" value="P:transmembrane transport"/>
    <property type="evidence" value="ECO:0007669"/>
    <property type="project" value="InterPro"/>
</dbReference>
<reference evidence="5 6" key="1">
    <citation type="journal article" date="2010" name="Stand. Genomic Sci.">
        <title>Complete genome sequence of Aminobacterium colombiense type strain (ALA-1).</title>
        <authorList>
            <person name="Chertkov O."/>
            <person name="Sikorski J."/>
            <person name="Brambilla E."/>
            <person name="Lapidus A."/>
            <person name="Copeland A."/>
            <person name="Glavina Del Rio T."/>
            <person name="Nolan M."/>
            <person name="Lucas S."/>
            <person name="Tice H."/>
            <person name="Cheng J.F."/>
            <person name="Han C."/>
            <person name="Detter J.C."/>
            <person name="Bruce D."/>
            <person name="Tapia R."/>
            <person name="Goodwin L."/>
            <person name="Pitluck S."/>
            <person name="Liolios K."/>
            <person name="Ivanova N."/>
            <person name="Mavromatis K."/>
            <person name="Ovchinnikova G."/>
            <person name="Pati A."/>
            <person name="Chen A."/>
            <person name="Palaniappan K."/>
            <person name="Land M."/>
            <person name="Hauser L."/>
            <person name="Chang Y.J."/>
            <person name="Jeffries C.D."/>
            <person name="Spring S."/>
            <person name="Rohde M."/>
            <person name="Goker M."/>
            <person name="Bristow J."/>
            <person name="Eisen J.A."/>
            <person name="Markowitz V."/>
            <person name="Hugenholtz P."/>
            <person name="Kyrpides N.C."/>
            <person name="Klenk H.P."/>
        </authorList>
    </citation>
    <scope>NUCLEOTIDE SEQUENCE [LARGE SCALE GENOMIC DNA]</scope>
    <source>
        <strain evidence="6">DSM 12261 / ALA-1</strain>
    </source>
</reference>
<evidence type="ECO:0000256" key="4">
    <source>
        <dbReference type="SAM" id="SignalP"/>
    </source>
</evidence>
<dbReference type="InterPro" id="IPR018389">
    <property type="entry name" value="DctP_fam"/>
</dbReference>
<proteinExistence type="inferred from homology"/>
<keyword evidence="2" id="KW-0813">Transport</keyword>
<dbReference type="OrthoDB" id="89872at2"/>
<dbReference type="eggNOG" id="COG1638">
    <property type="taxonomic scope" value="Bacteria"/>
</dbReference>
<dbReference type="Proteomes" id="UP000002366">
    <property type="component" value="Chromosome"/>
</dbReference>
<dbReference type="HOGENOM" id="CLU_036176_1_3_0"/>
<dbReference type="InterPro" id="IPR004682">
    <property type="entry name" value="TRAP_DctP"/>
</dbReference>
<feature type="signal peptide" evidence="4">
    <location>
        <begin position="1"/>
        <end position="24"/>
    </location>
</feature>